<comment type="caution">
    <text evidence="1">Lacks conserved residue(s) required for the propagation of feature annotation.</text>
</comment>
<comment type="caution">
    <text evidence="4">The sequence shown here is derived from an EMBL/GenBank/DDBJ whole genome shotgun (WGS) entry which is preliminary data.</text>
</comment>
<gene>
    <name evidence="1 4" type="primary">thiL</name>
    <name evidence="4" type="ORF">DX130_20910</name>
</gene>
<accession>A0A371P691</accession>
<protein>
    <recommendedName>
        <fullName evidence="1">Thiamine-monophosphate kinase</fullName>
        <shortName evidence="1">TMP kinase</shortName>
        <shortName evidence="1">Thiamine-phosphate kinase</shortName>
        <ecNumber evidence="1">2.7.4.16</ecNumber>
    </recommendedName>
</protein>
<dbReference type="RefSeq" id="WP_116048705.1">
    <property type="nucleotide sequence ID" value="NZ_QUBQ01000005.1"/>
</dbReference>
<dbReference type="GO" id="GO:0000287">
    <property type="term" value="F:magnesium ion binding"/>
    <property type="evidence" value="ECO:0007669"/>
    <property type="project" value="UniProtKB-UniRule"/>
</dbReference>
<evidence type="ECO:0000313" key="4">
    <source>
        <dbReference type="EMBL" id="REK71467.1"/>
    </source>
</evidence>
<comment type="miscellaneous">
    <text evidence="1">Reaction mechanism of ThiL seems to utilize a direct, inline transfer of the gamma-phosphate of ATP to TMP rather than a phosphorylated enzyme intermediate.</text>
</comment>
<dbReference type="EMBL" id="QUBQ01000005">
    <property type="protein sequence ID" value="REK71467.1"/>
    <property type="molecule type" value="Genomic_DNA"/>
</dbReference>
<dbReference type="Pfam" id="PF00586">
    <property type="entry name" value="AIRS"/>
    <property type="match status" value="1"/>
</dbReference>
<dbReference type="Gene3D" id="3.30.1330.10">
    <property type="entry name" value="PurM-like, N-terminal domain"/>
    <property type="match status" value="1"/>
</dbReference>
<feature type="binding site" evidence="1">
    <location>
        <position position="56"/>
    </location>
    <ligand>
        <name>Mg(2+)</name>
        <dbReference type="ChEBI" id="CHEBI:18420"/>
        <label>2</label>
    </ligand>
</feature>
<comment type="function">
    <text evidence="1">Catalyzes the ATP-dependent phosphorylation of thiamine-monophosphate (TMP) to form thiamine-pyrophosphate (TPP), the active form of vitamin B1.</text>
</comment>
<feature type="binding site" evidence="1">
    <location>
        <position position="63"/>
    </location>
    <ligand>
        <name>substrate</name>
    </ligand>
</feature>
<feature type="binding site" evidence="1">
    <location>
        <position position="286"/>
    </location>
    <ligand>
        <name>substrate</name>
    </ligand>
</feature>
<dbReference type="SUPFAM" id="SSF56042">
    <property type="entry name" value="PurM C-terminal domain-like"/>
    <property type="match status" value="1"/>
</dbReference>
<dbReference type="InterPro" id="IPR010918">
    <property type="entry name" value="PurM-like_C_dom"/>
</dbReference>
<feature type="binding site" evidence="1">
    <location>
        <position position="85"/>
    </location>
    <ligand>
        <name>Mg(2+)</name>
        <dbReference type="ChEBI" id="CHEBI:18420"/>
        <label>4</label>
    </ligand>
</feature>
<comment type="pathway">
    <text evidence="1">Cofactor biosynthesis; thiamine diphosphate biosynthesis; thiamine diphosphate from thiamine phosphate: step 1/1.</text>
</comment>
<dbReference type="InterPro" id="IPR016188">
    <property type="entry name" value="PurM-like_N"/>
</dbReference>
<feature type="binding site" evidence="1">
    <location>
        <position position="85"/>
    </location>
    <ligand>
        <name>Mg(2+)</name>
        <dbReference type="ChEBI" id="CHEBI:18420"/>
        <label>3</label>
    </ligand>
</feature>
<dbReference type="GO" id="GO:0009229">
    <property type="term" value="P:thiamine diphosphate biosynthetic process"/>
    <property type="evidence" value="ECO:0007669"/>
    <property type="project" value="UniProtKB-UniRule"/>
</dbReference>
<evidence type="ECO:0000313" key="5">
    <source>
        <dbReference type="Proteomes" id="UP000261905"/>
    </source>
</evidence>
<feature type="domain" description="PurM-like C-terminal" evidence="3">
    <location>
        <begin position="163"/>
        <end position="323"/>
    </location>
</feature>
<dbReference type="GO" id="GO:0005524">
    <property type="term" value="F:ATP binding"/>
    <property type="evidence" value="ECO:0007669"/>
    <property type="project" value="UniProtKB-UniRule"/>
</dbReference>
<feature type="binding site" evidence="1">
    <location>
        <position position="55"/>
    </location>
    <ligand>
        <name>Mg(2+)</name>
        <dbReference type="ChEBI" id="CHEBI:18420"/>
        <label>1</label>
    </ligand>
</feature>
<feature type="binding site" evidence="1">
    <location>
        <position position="159"/>
    </location>
    <ligand>
        <name>ATP</name>
        <dbReference type="ChEBI" id="CHEBI:30616"/>
    </ligand>
</feature>
<dbReference type="Proteomes" id="UP000261905">
    <property type="component" value="Unassembled WGS sequence"/>
</dbReference>
<feature type="binding site" evidence="1">
    <location>
        <position position="115"/>
    </location>
    <ligand>
        <name>ATP</name>
        <dbReference type="ChEBI" id="CHEBI:30616"/>
    </ligand>
</feature>
<evidence type="ECO:0000259" key="3">
    <source>
        <dbReference type="Pfam" id="PF02769"/>
    </source>
</evidence>
<feature type="binding site" evidence="1">
    <location>
        <position position="233"/>
    </location>
    <ligand>
        <name>Mg(2+)</name>
        <dbReference type="ChEBI" id="CHEBI:18420"/>
        <label>3</label>
    </ligand>
</feature>
<dbReference type="Pfam" id="PF02769">
    <property type="entry name" value="AIRS_C"/>
    <property type="match status" value="1"/>
</dbReference>
<keyword evidence="5" id="KW-1185">Reference proteome</keyword>
<proteinExistence type="inferred from homology"/>
<dbReference type="HAMAP" id="MF_02128">
    <property type="entry name" value="TMP_kinase"/>
    <property type="match status" value="1"/>
</dbReference>
<feature type="domain" description="PurM-like N-terminal" evidence="2">
    <location>
        <begin position="30"/>
        <end position="151"/>
    </location>
</feature>
<dbReference type="SUPFAM" id="SSF55326">
    <property type="entry name" value="PurM N-terminal domain-like"/>
    <property type="match status" value="1"/>
</dbReference>
<feature type="binding site" evidence="1">
    <location>
        <position position="56"/>
    </location>
    <ligand>
        <name>Mg(2+)</name>
        <dbReference type="ChEBI" id="CHEBI:18420"/>
        <label>1</label>
    </ligand>
</feature>
<feature type="binding site" evidence="1">
    <location>
        <position position="235"/>
    </location>
    <ligand>
        <name>ATP</name>
        <dbReference type="ChEBI" id="CHEBI:30616"/>
    </ligand>
</feature>
<dbReference type="PANTHER" id="PTHR30270:SF0">
    <property type="entry name" value="THIAMINE-MONOPHOSPHATE KINASE"/>
    <property type="match status" value="1"/>
</dbReference>
<dbReference type="NCBIfam" id="TIGR01379">
    <property type="entry name" value="thiL"/>
    <property type="match status" value="1"/>
</dbReference>
<keyword evidence="1" id="KW-0067">ATP-binding</keyword>
<feature type="binding site" evidence="1">
    <location>
        <position position="357"/>
    </location>
    <ligand>
        <name>substrate</name>
    </ligand>
</feature>
<dbReference type="EC" id="2.7.4.16" evidence="1"/>
<organism evidence="4 5">
    <name type="scientific">Paenibacillus paeoniae</name>
    <dbReference type="NCBI Taxonomy" id="2292705"/>
    <lineage>
        <taxon>Bacteria</taxon>
        <taxon>Bacillati</taxon>
        <taxon>Bacillota</taxon>
        <taxon>Bacilli</taxon>
        <taxon>Bacillales</taxon>
        <taxon>Paenibacillaceae</taxon>
        <taxon>Paenibacillus</taxon>
    </lineage>
</organism>
<feature type="binding site" evidence="1">
    <location>
        <position position="32"/>
    </location>
    <ligand>
        <name>Mg(2+)</name>
        <dbReference type="ChEBI" id="CHEBI:18420"/>
        <label>4</label>
    </ligand>
</feature>
<dbReference type="PANTHER" id="PTHR30270">
    <property type="entry name" value="THIAMINE-MONOPHOSPHATE KINASE"/>
    <property type="match status" value="1"/>
</dbReference>
<dbReference type="Gene3D" id="3.90.650.10">
    <property type="entry name" value="PurM-like C-terminal domain"/>
    <property type="match status" value="1"/>
</dbReference>
<dbReference type="OrthoDB" id="9802811at2"/>
<dbReference type="GO" id="GO:0009228">
    <property type="term" value="P:thiamine biosynthetic process"/>
    <property type="evidence" value="ECO:0007669"/>
    <property type="project" value="UniProtKB-KW"/>
</dbReference>
<dbReference type="UniPathway" id="UPA00060">
    <property type="reaction ID" value="UER00142"/>
</dbReference>
<keyword evidence="1 4" id="KW-0418">Kinase</keyword>
<keyword evidence="1 4" id="KW-0808">Transferase</keyword>
<dbReference type="AlphaFoldDB" id="A0A371P691"/>
<keyword evidence="1" id="KW-0547">Nucleotide-binding</keyword>
<dbReference type="PIRSF" id="PIRSF005303">
    <property type="entry name" value="Thiam_monoph_kin"/>
    <property type="match status" value="1"/>
</dbReference>
<keyword evidence="1" id="KW-0784">Thiamine biosynthesis</keyword>
<feature type="binding site" evidence="1">
    <location>
        <begin position="132"/>
        <end position="133"/>
    </location>
    <ligand>
        <name>ATP</name>
        <dbReference type="ChEBI" id="CHEBI:30616"/>
    </ligand>
</feature>
<keyword evidence="1" id="KW-0479">Metal-binding</keyword>
<feature type="binding site" evidence="1">
    <location>
        <position position="32"/>
    </location>
    <ligand>
        <name>Mg(2+)</name>
        <dbReference type="ChEBI" id="CHEBI:18420"/>
        <label>3</label>
    </ligand>
</feature>
<feature type="binding site" evidence="1">
    <location>
        <position position="236"/>
    </location>
    <ligand>
        <name>Mg(2+)</name>
        <dbReference type="ChEBI" id="CHEBI:18420"/>
        <label>5</label>
    </ligand>
</feature>
<comment type="similarity">
    <text evidence="1">Belongs to the thiamine-monophosphate kinase family.</text>
</comment>
<comment type="catalytic activity">
    <reaction evidence="1">
        <text>thiamine phosphate + ATP = thiamine diphosphate + ADP</text>
        <dbReference type="Rhea" id="RHEA:15913"/>
        <dbReference type="ChEBI" id="CHEBI:30616"/>
        <dbReference type="ChEBI" id="CHEBI:37575"/>
        <dbReference type="ChEBI" id="CHEBI:58937"/>
        <dbReference type="ChEBI" id="CHEBI:456216"/>
        <dbReference type="EC" id="2.7.4.16"/>
    </reaction>
</comment>
<dbReference type="InterPro" id="IPR036676">
    <property type="entry name" value="PurM-like_C_sf"/>
</dbReference>
<dbReference type="InterPro" id="IPR006283">
    <property type="entry name" value="ThiL-like"/>
</dbReference>
<name>A0A371P691_9BACL</name>
<evidence type="ECO:0000259" key="2">
    <source>
        <dbReference type="Pfam" id="PF00586"/>
    </source>
</evidence>
<feature type="binding site" evidence="1">
    <location>
        <position position="85"/>
    </location>
    <ligand>
        <name>Mg(2+)</name>
        <dbReference type="ChEBI" id="CHEBI:18420"/>
        <label>2</label>
    </ligand>
</feature>
<dbReference type="GO" id="GO:0009030">
    <property type="term" value="F:thiamine-phosphate kinase activity"/>
    <property type="evidence" value="ECO:0007669"/>
    <property type="project" value="UniProtKB-UniRule"/>
</dbReference>
<sequence>MDEFARIQYWTSERQSAHWQHSRGTVLGIGDDAAVLDFNSAQDGIVGERRQLLVSDTMVEQVHFTEQTMRDEHIGYKALAANVSDIAAMGGVPLHAVVSVCVPATWGPERMKSIYDGLYACAEQYGVAIVGGDTTSSPAHLVISVSLTGAVEAGKEIMRSGARPGDVVFVTGPVGLSAGGLHVLQGASANKRHAEKVSDPDCRALVAAHQQPAPSILAGRLLLRSGICHSLNDVSDGLASEAWEIAEASGLRIVLEERLMPKSGSMSAYASSVGSDPLEWMLYGGEDYVLVGTMDRSGVTALKAEFHRHGLPFYVIGKTEEGSPGVEWIPLPHGWNGRNSGVDEMALLRTSLPKRGFNHFGT</sequence>
<evidence type="ECO:0000256" key="1">
    <source>
        <dbReference type="HAMAP-Rule" id="MF_02128"/>
    </source>
</evidence>
<dbReference type="CDD" id="cd02194">
    <property type="entry name" value="ThiL"/>
    <property type="match status" value="1"/>
</dbReference>
<reference evidence="4 5" key="1">
    <citation type="submission" date="2018-08" db="EMBL/GenBank/DDBJ databases">
        <title>Paenibacillus sp. M4BSY-1, whole genome shotgun sequence.</title>
        <authorList>
            <person name="Tuo L."/>
        </authorList>
    </citation>
    <scope>NUCLEOTIDE SEQUENCE [LARGE SCALE GENOMIC DNA]</scope>
    <source>
        <strain evidence="4 5">M4BSY-1</strain>
    </source>
</reference>
<feature type="binding site" evidence="1">
    <location>
        <position position="133"/>
    </location>
    <ligand>
        <name>Mg(2+)</name>
        <dbReference type="ChEBI" id="CHEBI:18420"/>
        <label>1</label>
    </ligand>
</feature>
<keyword evidence="1" id="KW-0460">Magnesium</keyword>
<dbReference type="InterPro" id="IPR036921">
    <property type="entry name" value="PurM-like_N_sf"/>
</dbReference>